<dbReference type="AlphaFoldDB" id="A0A061SLA3"/>
<gene>
    <name evidence="1" type="ORF">PM02_18190</name>
</gene>
<protein>
    <submittedName>
        <fullName evidence="1">Uncharacterized protein</fullName>
    </submittedName>
</protein>
<dbReference type="Proteomes" id="UP000027337">
    <property type="component" value="Unassembled WGS sequence"/>
</dbReference>
<comment type="caution">
    <text evidence="1">The sequence shown here is derived from an EMBL/GenBank/DDBJ whole genome shotgun (WGS) entry which is preliminary data.</text>
</comment>
<evidence type="ECO:0000313" key="1">
    <source>
        <dbReference type="EMBL" id="KAJ01637.1"/>
    </source>
</evidence>
<dbReference type="GeneID" id="72440710"/>
<organism evidence="1 2">
    <name type="scientific">Sulfitobacter mediterraneus</name>
    <dbReference type="NCBI Taxonomy" id="83219"/>
    <lineage>
        <taxon>Bacteria</taxon>
        <taxon>Pseudomonadati</taxon>
        <taxon>Pseudomonadota</taxon>
        <taxon>Alphaproteobacteria</taxon>
        <taxon>Rhodobacterales</taxon>
        <taxon>Roseobacteraceae</taxon>
        <taxon>Sulfitobacter</taxon>
    </lineage>
</organism>
<keyword evidence="2" id="KW-1185">Reference proteome</keyword>
<dbReference type="EMBL" id="JEMU01000022">
    <property type="protein sequence ID" value="KAJ01637.1"/>
    <property type="molecule type" value="Genomic_DNA"/>
</dbReference>
<dbReference type="STRING" id="83219.PM02_18190"/>
<reference evidence="1 2" key="1">
    <citation type="journal article" date="2014" name="Genome Announc.">
        <title>Draft Genome Sequences of Two Isolates of the Roseobacter Group, Sulfitobacter sp. Strains 3SOLIMAR09 and 1FIGIMAR09, from Harbors of Mallorca Island (Mediterranean Sea).</title>
        <authorList>
            <person name="Mas-Llado M."/>
            <person name="Pina-Villalonga J.M."/>
            <person name="Brunet-Galmes I."/>
            <person name="Nogales B."/>
            <person name="Bosch R."/>
        </authorList>
    </citation>
    <scope>NUCLEOTIDE SEQUENCE [LARGE SCALE GENOMIC DNA]</scope>
    <source>
        <strain evidence="1 2">1FIGIMAR09</strain>
    </source>
</reference>
<accession>A0A061SLA3</accession>
<proteinExistence type="predicted"/>
<evidence type="ECO:0000313" key="2">
    <source>
        <dbReference type="Proteomes" id="UP000027337"/>
    </source>
</evidence>
<dbReference type="RefSeq" id="WP_037911213.1">
    <property type="nucleotide sequence ID" value="NZ_CP069003.1"/>
</dbReference>
<name>A0A061SLA3_9RHOB</name>
<dbReference type="eggNOG" id="ENOG502ZZM0">
    <property type="taxonomic scope" value="Bacteria"/>
</dbReference>
<sequence>MAKVTIDGKEYDTDKLPEETRRQLQNVAYCDRKLEDMKNEMALFQTARNSYALSLNKMLEDEK</sequence>